<evidence type="ECO:0000259" key="2">
    <source>
        <dbReference type="PROSITE" id="PS51782"/>
    </source>
</evidence>
<dbReference type="CDD" id="cd00118">
    <property type="entry name" value="LysM"/>
    <property type="match status" value="1"/>
</dbReference>
<dbReference type="InParanoid" id="Q0F0X7"/>
<keyword evidence="1" id="KW-0732">Signal</keyword>
<dbReference type="Pfam" id="PF01476">
    <property type="entry name" value="LysM"/>
    <property type="match status" value="1"/>
</dbReference>
<feature type="signal peptide" evidence="1">
    <location>
        <begin position="1"/>
        <end position="29"/>
    </location>
</feature>
<dbReference type="HOGENOM" id="CLU_050533_1_1_0"/>
<evidence type="ECO:0000313" key="3">
    <source>
        <dbReference type="EMBL" id="EAU55414.1"/>
    </source>
</evidence>
<dbReference type="AlphaFoldDB" id="Q0F0X7"/>
<proteinExistence type="predicted"/>
<comment type="caution">
    <text evidence="3">The sequence shown here is derived from an EMBL/GenBank/DDBJ whole genome shotgun (WGS) entry which is preliminary data.</text>
</comment>
<evidence type="ECO:0000313" key="4">
    <source>
        <dbReference type="Proteomes" id="UP000005297"/>
    </source>
</evidence>
<gene>
    <name evidence="3" type="ORF">SPV1_11796</name>
</gene>
<dbReference type="InterPro" id="IPR018392">
    <property type="entry name" value="LysM"/>
</dbReference>
<protein>
    <submittedName>
        <fullName evidence="3">Peptidoglycan-binding LysM</fullName>
    </submittedName>
</protein>
<dbReference type="STRING" id="314344.AL013_06790"/>
<dbReference type="EMBL" id="AATS01000003">
    <property type="protein sequence ID" value="EAU55414.1"/>
    <property type="molecule type" value="Genomic_DNA"/>
</dbReference>
<dbReference type="Gene3D" id="3.10.350.10">
    <property type="entry name" value="LysM domain"/>
    <property type="match status" value="1"/>
</dbReference>
<organism evidence="3 4">
    <name type="scientific">Mariprofundus ferrooxydans PV-1</name>
    <dbReference type="NCBI Taxonomy" id="314345"/>
    <lineage>
        <taxon>Bacteria</taxon>
        <taxon>Pseudomonadati</taxon>
        <taxon>Pseudomonadota</taxon>
        <taxon>Candidatius Mariprofundia</taxon>
        <taxon>Mariprofundales</taxon>
        <taxon>Mariprofundaceae</taxon>
        <taxon>Mariprofundus</taxon>
    </lineage>
</organism>
<reference evidence="3 4" key="1">
    <citation type="submission" date="2006-09" db="EMBL/GenBank/DDBJ databases">
        <authorList>
            <person name="Emerson D."/>
            <person name="Ferriera S."/>
            <person name="Johnson J."/>
            <person name="Kravitz S."/>
            <person name="Halpern A."/>
            <person name="Remington K."/>
            <person name="Beeson K."/>
            <person name="Tran B."/>
            <person name="Rogers Y.-H."/>
            <person name="Friedman R."/>
            <person name="Venter J.C."/>
        </authorList>
    </citation>
    <scope>NUCLEOTIDE SEQUENCE [LARGE SCALE GENOMIC DNA]</scope>
    <source>
        <strain evidence="3 4">PV-1</strain>
    </source>
</reference>
<sequence>MQEVFMKFRHILLAGLITMLMIPIVSVQAAATAAPAGIANIKPDLPQPYIVKKGDTLWDIANYFFKDPMQWLRIWEKNLYITNPDLIYPGNKIWFDPNHQSGLTTVRPMPQVIIRPVERLAANTDSAMLLTALERQDFILPEQEQGVGHILASPDERLNFGAHDRVYLKLNQPATPGTLFDVFRTTDAINDPQTGEKIGLLVEHMGQVRVESEAKNGIERAVVTRAFAEMSRGDRLKPARTIDPHLRPMPPTQKLSGDIIYIRNGAHEAAQNQVVGISIGQEQGLKTGTQLSIMRAGRIIADKVSGSPVQLPQEKVGDLLVLVAQPRVSIGLITASTAPINIGDTVFGEPAR</sequence>
<dbReference type="eggNOG" id="COG1652">
    <property type="taxonomic scope" value="Bacteria"/>
</dbReference>
<accession>Q0F0X7</accession>
<dbReference type="SMART" id="SM00257">
    <property type="entry name" value="LysM"/>
    <property type="match status" value="1"/>
</dbReference>
<evidence type="ECO:0000256" key="1">
    <source>
        <dbReference type="SAM" id="SignalP"/>
    </source>
</evidence>
<dbReference type="InterPro" id="IPR036779">
    <property type="entry name" value="LysM_dom_sf"/>
</dbReference>
<name>Q0F0X7_9PROT</name>
<dbReference type="SUPFAM" id="SSF54106">
    <property type="entry name" value="LysM domain"/>
    <property type="match status" value="1"/>
</dbReference>
<dbReference type="InterPro" id="IPR052196">
    <property type="entry name" value="Bact_Kbp"/>
</dbReference>
<keyword evidence="4" id="KW-1185">Reference proteome</keyword>
<dbReference type="Proteomes" id="UP000005297">
    <property type="component" value="Unassembled WGS sequence"/>
</dbReference>
<dbReference type="PROSITE" id="PS51782">
    <property type="entry name" value="LYSM"/>
    <property type="match status" value="1"/>
</dbReference>
<feature type="chain" id="PRO_5004171399" evidence="1">
    <location>
        <begin position="30"/>
        <end position="352"/>
    </location>
</feature>
<dbReference type="PANTHER" id="PTHR34700">
    <property type="entry name" value="POTASSIUM BINDING PROTEIN KBP"/>
    <property type="match status" value="1"/>
</dbReference>
<dbReference type="PANTHER" id="PTHR34700:SF4">
    <property type="entry name" value="PHAGE-LIKE ELEMENT PBSX PROTEIN XKDP"/>
    <property type="match status" value="1"/>
</dbReference>
<feature type="domain" description="LysM" evidence="2">
    <location>
        <begin position="47"/>
        <end position="95"/>
    </location>
</feature>